<keyword evidence="1" id="KW-0479">Metal-binding</keyword>
<evidence type="ECO:0000256" key="3">
    <source>
        <dbReference type="ARBA" id="ARBA00022833"/>
    </source>
</evidence>
<dbReference type="RefSeq" id="XP_017976535.1">
    <property type="nucleotide sequence ID" value="XM_018121046.1"/>
</dbReference>
<protein>
    <submittedName>
        <fullName evidence="7">Uncharacterized protein LOC108662020</fullName>
    </submittedName>
</protein>
<keyword evidence="3" id="KW-0862">Zinc</keyword>
<dbReference type="Gramene" id="Tc05v2_t019370.1">
    <property type="protein sequence ID" value="Tc05v2_p019370.1"/>
    <property type="gene ID" value="Tc05v2_g019370"/>
</dbReference>
<sequence length="137" mass="15376">MDGLVNLSRKTCSCCEFQTDSLPCNHAISAISKCKHEAIEFCVDYYKTTVLVEDYARSIRPVGHPSEWDIPHHVKQIIVLPLPWRGQVGRSRRRRIPSAGEGSRALRCSQCKRYGHNRQNCTSPFAVPSINPAPSPS</sequence>
<dbReference type="GeneID" id="108662020"/>
<organism evidence="6 7">
    <name type="scientific">Theobroma cacao</name>
    <name type="common">Cacao</name>
    <name type="synonym">Cocoa</name>
    <dbReference type="NCBI Taxonomy" id="3641"/>
    <lineage>
        <taxon>Eukaryota</taxon>
        <taxon>Viridiplantae</taxon>
        <taxon>Streptophyta</taxon>
        <taxon>Embryophyta</taxon>
        <taxon>Tracheophyta</taxon>
        <taxon>Spermatophyta</taxon>
        <taxon>Magnoliopsida</taxon>
        <taxon>eudicotyledons</taxon>
        <taxon>Gunneridae</taxon>
        <taxon>Pentapetalae</taxon>
        <taxon>rosids</taxon>
        <taxon>malvids</taxon>
        <taxon>Malvales</taxon>
        <taxon>Malvaceae</taxon>
        <taxon>Byttnerioideae</taxon>
        <taxon>Theobroma</taxon>
    </lineage>
</organism>
<evidence type="ECO:0000313" key="7">
    <source>
        <dbReference type="RefSeq" id="XP_017976535.1"/>
    </source>
</evidence>
<gene>
    <name evidence="7" type="primary">LOC108662020</name>
</gene>
<dbReference type="KEGG" id="tcc:108662020"/>
<evidence type="ECO:0000259" key="5">
    <source>
        <dbReference type="PROSITE" id="PS50966"/>
    </source>
</evidence>
<dbReference type="AlphaFoldDB" id="A0AB32WCK3"/>
<dbReference type="InterPro" id="IPR007527">
    <property type="entry name" value="Znf_SWIM"/>
</dbReference>
<evidence type="ECO:0000256" key="1">
    <source>
        <dbReference type="ARBA" id="ARBA00022723"/>
    </source>
</evidence>
<dbReference type="Pfam" id="PF04434">
    <property type="entry name" value="SWIM"/>
    <property type="match status" value="1"/>
</dbReference>
<reference evidence="6" key="1">
    <citation type="journal article" date="1997" name="Nucleic Acids Res.">
        <title>tRNAscan-SE: a program for improved detection of transfer RNA genes in genomic sequence.</title>
        <authorList>
            <person name="Lowe T.M."/>
            <person name="Eddy S.R."/>
        </authorList>
    </citation>
    <scope>NUCLEOTIDE SEQUENCE [LARGE SCALE GENOMIC DNA]</scope>
    <source>
        <strain evidence="6">r\B97-61/B2</strain>
    </source>
</reference>
<name>A0AB32WCK3_THECC</name>
<accession>A0AB32WCK3</accession>
<dbReference type="PROSITE" id="PS50966">
    <property type="entry name" value="ZF_SWIM"/>
    <property type="match status" value="1"/>
</dbReference>
<evidence type="ECO:0000256" key="2">
    <source>
        <dbReference type="ARBA" id="ARBA00022771"/>
    </source>
</evidence>
<feature type="domain" description="SWIM-type" evidence="5">
    <location>
        <begin position="3"/>
        <end position="35"/>
    </location>
</feature>
<dbReference type="GO" id="GO:0008270">
    <property type="term" value="F:zinc ion binding"/>
    <property type="evidence" value="ECO:0007669"/>
    <property type="project" value="UniProtKB-KW"/>
</dbReference>
<reference evidence="7" key="2">
    <citation type="submission" date="2025-08" db="UniProtKB">
        <authorList>
            <consortium name="RefSeq"/>
        </authorList>
    </citation>
    <scope>IDENTIFICATION</scope>
</reference>
<dbReference type="SMART" id="SM00575">
    <property type="entry name" value="ZnF_PMZ"/>
    <property type="match status" value="1"/>
</dbReference>
<dbReference type="Proteomes" id="UP000694886">
    <property type="component" value="Chromosome 5"/>
</dbReference>
<proteinExistence type="predicted"/>
<dbReference type="InterPro" id="IPR006564">
    <property type="entry name" value="Znf_PMZ"/>
</dbReference>
<evidence type="ECO:0000256" key="4">
    <source>
        <dbReference type="PROSITE-ProRule" id="PRU00325"/>
    </source>
</evidence>
<keyword evidence="2 4" id="KW-0863">Zinc-finger</keyword>
<evidence type="ECO:0000313" key="6">
    <source>
        <dbReference type="Proteomes" id="UP000694886"/>
    </source>
</evidence>